<accession>A0A7T2V322</accession>
<gene>
    <name evidence="1" type="ORF">I6G77_18080</name>
</gene>
<evidence type="ECO:0000313" key="2">
    <source>
        <dbReference type="Proteomes" id="UP000594791"/>
    </source>
</evidence>
<dbReference type="Proteomes" id="UP000594791">
    <property type="component" value="Chromosome"/>
</dbReference>
<keyword evidence="2" id="KW-1185">Reference proteome</keyword>
<protein>
    <submittedName>
        <fullName evidence="1">Uncharacterized protein</fullName>
    </submittedName>
</protein>
<dbReference type="EMBL" id="CP065739">
    <property type="protein sequence ID" value="QPR75995.1"/>
    <property type="molecule type" value="Genomic_DNA"/>
</dbReference>
<name>A0A7T2V322_9BACI</name>
<dbReference type="RefSeq" id="WP_144402504.1">
    <property type="nucleotide sequence ID" value="NZ_CP065739.1"/>
</dbReference>
<proteinExistence type="predicted"/>
<evidence type="ECO:0000313" key="1">
    <source>
        <dbReference type="EMBL" id="QPR75995.1"/>
    </source>
</evidence>
<organism evidence="1 2">
    <name type="scientific">Bacillus tropicus</name>
    <dbReference type="NCBI Taxonomy" id="2026188"/>
    <lineage>
        <taxon>Bacteria</taxon>
        <taxon>Bacillati</taxon>
        <taxon>Bacillota</taxon>
        <taxon>Bacilli</taxon>
        <taxon>Bacillales</taxon>
        <taxon>Bacillaceae</taxon>
        <taxon>Bacillus</taxon>
        <taxon>Bacillus cereus group</taxon>
    </lineage>
</organism>
<reference evidence="1 2" key="1">
    <citation type="submission" date="2020-12" db="EMBL/GenBank/DDBJ databases">
        <title>FDA dAtabase for Regulatory Grade micrObial Sequences (FDA-ARGOS): Supporting development and validation of Infectious Disease Dx tests.</title>
        <authorList>
            <person name="Nelson B."/>
            <person name="Plummer A."/>
            <person name="Tallon L."/>
            <person name="Sadzewicz L."/>
            <person name="Zhao X."/>
            <person name="Boylan J."/>
            <person name="Ott S."/>
            <person name="Bowen H."/>
            <person name="Vavikolanu K."/>
            <person name="Mehta A."/>
            <person name="Aluvathingal J."/>
            <person name="Nadendla S."/>
            <person name="Myers T."/>
            <person name="Yan Y."/>
            <person name="Sichtig H."/>
        </authorList>
    </citation>
    <scope>NUCLEOTIDE SEQUENCE [LARGE SCALE GENOMIC DNA]</scope>
    <source>
        <strain evidence="1 2">FDAARGOS_920</strain>
    </source>
</reference>
<sequence length="81" mass="9229">MNEERSQQQPTTMTPCDTPAAAMIPCSVIAYMITYDSMRSDSDRLSSCFENTFYYDCIHIHIRRTVQPLTAPYVGPLYNGI</sequence>